<evidence type="ECO:0000259" key="7">
    <source>
        <dbReference type="Pfam" id="PF00482"/>
    </source>
</evidence>
<evidence type="ECO:0000256" key="2">
    <source>
        <dbReference type="ARBA" id="ARBA00022475"/>
    </source>
</evidence>
<dbReference type="Proteomes" id="UP000307087">
    <property type="component" value="Unassembled WGS sequence"/>
</dbReference>
<evidence type="ECO:0000256" key="6">
    <source>
        <dbReference type="SAM" id="Phobius"/>
    </source>
</evidence>
<feature type="domain" description="Type II secretion system protein GspF" evidence="7">
    <location>
        <begin position="197"/>
        <end position="322"/>
    </location>
</feature>
<dbReference type="EMBL" id="STGW01000001">
    <property type="protein sequence ID" value="THV18505.1"/>
    <property type="molecule type" value="Genomic_DNA"/>
</dbReference>
<dbReference type="GO" id="GO:0005886">
    <property type="term" value="C:plasma membrane"/>
    <property type="evidence" value="ECO:0007669"/>
    <property type="project" value="UniProtKB-SubCell"/>
</dbReference>
<evidence type="ECO:0000313" key="9">
    <source>
        <dbReference type="Proteomes" id="UP000307087"/>
    </source>
</evidence>
<feature type="transmembrane region" description="Helical" evidence="6">
    <location>
        <begin position="305"/>
        <end position="327"/>
    </location>
</feature>
<evidence type="ECO:0000256" key="3">
    <source>
        <dbReference type="ARBA" id="ARBA00022692"/>
    </source>
</evidence>
<dbReference type="Pfam" id="PF00482">
    <property type="entry name" value="T2SSF"/>
    <property type="match status" value="1"/>
</dbReference>
<sequence>MDHFGTGGGLAAHRSLLDVTPGQGGGLMLLILAFVLLIAAVSAIGVAIAGNERPDGLERALRALEQQGAGAGAQDLADDADRSFTDRILDPMQARALRIGRRITGADQADRIRRRLEFAGVPHAWTVDRVVSLKVLGAVLLPGLLLAYGLLLNFSITTLALMAAAGVVIGFFGPDIYLYQITAKRSDEVRKTLADAVDLLTISVEAGLGFDAAIQQVARNTTGPLAEEFSRVLREMQLGMSRSDALRALGARSNVDDLHTFVGSMVQADAFGIPIGQVLRVQSAEIRLKRRQYAEEKAQEIPVKIMIPLIICILPCLFVVVMGPAVLNAIDNFS</sequence>
<accession>A0A4S8NPQ3</accession>
<feature type="transmembrane region" description="Helical" evidence="6">
    <location>
        <begin position="135"/>
        <end position="154"/>
    </location>
</feature>
<keyword evidence="9" id="KW-1185">Reference proteome</keyword>
<gene>
    <name evidence="8" type="ORF">E9934_02495</name>
</gene>
<evidence type="ECO:0000256" key="4">
    <source>
        <dbReference type="ARBA" id="ARBA00022989"/>
    </source>
</evidence>
<proteinExistence type="predicted"/>
<evidence type="ECO:0000256" key="5">
    <source>
        <dbReference type="ARBA" id="ARBA00023136"/>
    </source>
</evidence>
<organism evidence="8 9">
    <name type="scientific">Nocardioides caeni</name>
    <dbReference type="NCBI Taxonomy" id="574700"/>
    <lineage>
        <taxon>Bacteria</taxon>
        <taxon>Bacillati</taxon>
        <taxon>Actinomycetota</taxon>
        <taxon>Actinomycetes</taxon>
        <taxon>Propionibacteriales</taxon>
        <taxon>Nocardioidaceae</taxon>
        <taxon>Nocardioides</taxon>
    </lineage>
</organism>
<feature type="transmembrane region" description="Helical" evidence="6">
    <location>
        <begin position="27"/>
        <end position="49"/>
    </location>
</feature>
<dbReference type="PANTHER" id="PTHR35007">
    <property type="entry name" value="INTEGRAL MEMBRANE PROTEIN-RELATED"/>
    <property type="match status" value="1"/>
</dbReference>
<comment type="caution">
    <text evidence="8">The sequence shown here is derived from an EMBL/GenBank/DDBJ whole genome shotgun (WGS) entry which is preliminary data.</text>
</comment>
<protein>
    <submittedName>
        <fullName evidence="8">Type II secretion system F family protein</fullName>
    </submittedName>
</protein>
<dbReference type="AlphaFoldDB" id="A0A4S8NPQ3"/>
<keyword evidence="4 6" id="KW-1133">Transmembrane helix</keyword>
<evidence type="ECO:0000256" key="1">
    <source>
        <dbReference type="ARBA" id="ARBA00004651"/>
    </source>
</evidence>
<comment type="subcellular location">
    <subcellularLocation>
        <location evidence="1">Cell membrane</location>
        <topology evidence="1">Multi-pass membrane protein</topology>
    </subcellularLocation>
</comment>
<keyword evidence="3 6" id="KW-0812">Transmembrane</keyword>
<keyword evidence="5 6" id="KW-0472">Membrane</keyword>
<feature type="transmembrane region" description="Helical" evidence="6">
    <location>
        <begin position="160"/>
        <end position="181"/>
    </location>
</feature>
<name>A0A4S8NPQ3_9ACTN</name>
<reference evidence="8 9" key="1">
    <citation type="journal article" date="2009" name="Int. J. Syst. Evol. Microbiol.">
        <title>Nocardioides caeni sp. nov., isolated from wastewater.</title>
        <authorList>
            <person name="Yoon J.H."/>
            <person name="Kang S.J."/>
            <person name="Park S."/>
            <person name="Kim W."/>
            <person name="Oh T.K."/>
        </authorList>
    </citation>
    <scope>NUCLEOTIDE SEQUENCE [LARGE SCALE GENOMIC DNA]</scope>
    <source>
        <strain evidence="8 9">DSM 23134</strain>
    </source>
</reference>
<evidence type="ECO:0000313" key="8">
    <source>
        <dbReference type="EMBL" id="THV18505.1"/>
    </source>
</evidence>
<dbReference type="PANTHER" id="PTHR35007:SF2">
    <property type="entry name" value="PILUS ASSEMBLE PROTEIN"/>
    <property type="match status" value="1"/>
</dbReference>
<dbReference type="InterPro" id="IPR018076">
    <property type="entry name" value="T2SS_GspF_dom"/>
</dbReference>
<keyword evidence="2" id="KW-1003">Cell membrane</keyword>